<evidence type="ECO:0000256" key="2">
    <source>
        <dbReference type="ARBA" id="ARBA00022527"/>
    </source>
</evidence>
<evidence type="ECO:0000256" key="10">
    <source>
        <dbReference type="RuleBase" id="RU000304"/>
    </source>
</evidence>
<dbReference type="PROSITE" id="PS50011">
    <property type="entry name" value="PROTEIN_KINASE_DOM"/>
    <property type="match status" value="1"/>
</dbReference>
<gene>
    <name evidence="13" type="ORF">OBBRIDRAFT_747475</name>
</gene>
<evidence type="ECO:0000259" key="12">
    <source>
        <dbReference type="PROSITE" id="PS50011"/>
    </source>
</evidence>
<keyword evidence="5 13" id="KW-0418">Kinase</keyword>
<evidence type="ECO:0000313" key="13">
    <source>
        <dbReference type="EMBL" id="OCH94488.1"/>
    </source>
</evidence>
<dbReference type="Pfam" id="PF00069">
    <property type="entry name" value="Pkinase"/>
    <property type="match status" value="1"/>
</dbReference>
<dbReference type="EC" id="2.7.11.1" evidence="1"/>
<evidence type="ECO:0000256" key="4">
    <source>
        <dbReference type="ARBA" id="ARBA00022741"/>
    </source>
</evidence>
<protein>
    <recommendedName>
        <fullName evidence="1">non-specific serine/threonine protein kinase</fullName>
        <ecNumber evidence="1">2.7.11.1</ecNumber>
    </recommendedName>
</protein>
<dbReference type="PROSITE" id="PS00108">
    <property type="entry name" value="PROTEIN_KINASE_ST"/>
    <property type="match status" value="1"/>
</dbReference>
<dbReference type="InterPro" id="IPR011009">
    <property type="entry name" value="Kinase-like_dom_sf"/>
</dbReference>
<dbReference type="Proteomes" id="UP000250043">
    <property type="component" value="Unassembled WGS sequence"/>
</dbReference>
<keyword evidence="6 9" id="KW-0067">ATP-binding</keyword>
<evidence type="ECO:0000256" key="3">
    <source>
        <dbReference type="ARBA" id="ARBA00022679"/>
    </source>
</evidence>
<evidence type="ECO:0000256" key="6">
    <source>
        <dbReference type="ARBA" id="ARBA00022840"/>
    </source>
</evidence>
<reference evidence="13 14" key="1">
    <citation type="submission" date="2016-07" db="EMBL/GenBank/DDBJ databases">
        <title>Draft genome of the white-rot fungus Obba rivulosa 3A-2.</title>
        <authorList>
            <consortium name="DOE Joint Genome Institute"/>
            <person name="Miettinen O."/>
            <person name="Riley R."/>
            <person name="Acob R."/>
            <person name="Barry K."/>
            <person name="Cullen D."/>
            <person name="De Vries R."/>
            <person name="Hainaut M."/>
            <person name="Hatakka A."/>
            <person name="Henrissat B."/>
            <person name="Hilden K."/>
            <person name="Kuo R."/>
            <person name="Labutti K."/>
            <person name="Lipzen A."/>
            <person name="Makela M.R."/>
            <person name="Sandor L."/>
            <person name="Spatafora J.W."/>
            <person name="Grigoriev I.V."/>
            <person name="Hibbett D.S."/>
        </authorList>
    </citation>
    <scope>NUCLEOTIDE SEQUENCE [LARGE SCALE GENOMIC DNA]</scope>
    <source>
        <strain evidence="13 14">3A-2</strain>
    </source>
</reference>
<dbReference type="InterPro" id="IPR017441">
    <property type="entry name" value="Protein_kinase_ATP_BS"/>
</dbReference>
<feature type="binding site" evidence="9">
    <location>
        <position position="56"/>
    </location>
    <ligand>
        <name>ATP</name>
        <dbReference type="ChEBI" id="CHEBI:30616"/>
    </ligand>
</feature>
<keyword evidence="4 9" id="KW-0547">Nucleotide-binding</keyword>
<evidence type="ECO:0000256" key="9">
    <source>
        <dbReference type="PROSITE-ProRule" id="PRU10141"/>
    </source>
</evidence>
<dbReference type="GO" id="GO:0005524">
    <property type="term" value="F:ATP binding"/>
    <property type="evidence" value="ECO:0007669"/>
    <property type="project" value="UniProtKB-UniRule"/>
</dbReference>
<evidence type="ECO:0000313" key="14">
    <source>
        <dbReference type="Proteomes" id="UP000250043"/>
    </source>
</evidence>
<organism evidence="13 14">
    <name type="scientific">Obba rivulosa</name>
    <dbReference type="NCBI Taxonomy" id="1052685"/>
    <lineage>
        <taxon>Eukaryota</taxon>
        <taxon>Fungi</taxon>
        <taxon>Dikarya</taxon>
        <taxon>Basidiomycota</taxon>
        <taxon>Agaricomycotina</taxon>
        <taxon>Agaricomycetes</taxon>
        <taxon>Polyporales</taxon>
        <taxon>Gelatoporiaceae</taxon>
        <taxon>Obba</taxon>
    </lineage>
</organism>
<evidence type="ECO:0000256" key="11">
    <source>
        <dbReference type="SAM" id="MobiDB-lite"/>
    </source>
</evidence>
<keyword evidence="2 10" id="KW-0723">Serine/threonine-protein kinase</keyword>
<evidence type="ECO:0000256" key="5">
    <source>
        <dbReference type="ARBA" id="ARBA00022777"/>
    </source>
</evidence>
<dbReference type="InterPro" id="IPR008271">
    <property type="entry name" value="Ser/Thr_kinase_AS"/>
</dbReference>
<dbReference type="GO" id="GO:0004674">
    <property type="term" value="F:protein serine/threonine kinase activity"/>
    <property type="evidence" value="ECO:0007669"/>
    <property type="project" value="UniProtKB-KW"/>
</dbReference>
<dbReference type="SMART" id="SM00220">
    <property type="entry name" value="S_TKc"/>
    <property type="match status" value="1"/>
</dbReference>
<feature type="domain" description="Protein kinase" evidence="12">
    <location>
        <begin position="23"/>
        <end position="294"/>
    </location>
</feature>
<accession>A0A8E2DRN5</accession>
<keyword evidence="14" id="KW-1185">Reference proteome</keyword>
<dbReference type="PROSITE" id="PS00107">
    <property type="entry name" value="PROTEIN_KINASE_ATP"/>
    <property type="match status" value="1"/>
</dbReference>
<feature type="region of interest" description="Disordered" evidence="11">
    <location>
        <begin position="362"/>
        <end position="410"/>
    </location>
</feature>
<evidence type="ECO:0000256" key="8">
    <source>
        <dbReference type="ARBA" id="ARBA00048679"/>
    </source>
</evidence>
<keyword evidence="3" id="KW-0808">Transferase</keyword>
<comment type="similarity">
    <text evidence="10">Belongs to the protein kinase superfamily.</text>
</comment>
<comment type="catalytic activity">
    <reaction evidence="7">
        <text>L-threonyl-[protein] + ATP = O-phospho-L-threonyl-[protein] + ADP + H(+)</text>
        <dbReference type="Rhea" id="RHEA:46608"/>
        <dbReference type="Rhea" id="RHEA-COMP:11060"/>
        <dbReference type="Rhea" id="RHEA-COMP:11605"/>
        <dbReference type="ChEBI" id="CHEBI:15378"/>
        <dbReference type="ChEBI" id="CHEBI:30013"/>
        <dbReference type="ChEBI" id="CHEBI:30616"/>
        <dbReference type="ChEBI" id="CHEBI:61977"/>
        <dbReference type="ChEBI" id="CHEBI:456216"/>
        <dbReference type="EC" id="2.7.11.1"/>
    </reaction>
</comment>
<dbReference type="InterPro" id="IPR000719">
    <property type="entry name" value="Prot_kinase_dom"/>
</dbReference>
<dbReference type="SUPFAM" id="SSF56112">
    <property type="entry name" value="Protein kinase-like (PK-like)"/>
    <property type="match status" value="1"/>
</dbReference>
<comment type="catalytic activity">
    <reaction evidence="8">
        <text>L-seryl-[protein] + ATP = O-phospho-L-seryl-[protein] + ADP + H(+)</text>
        <dbReference type="Rhea" id="RHEA:17989"/>
        <dbReference type="Rhea" id="RHEA-COMP:9863"/>
        <dbReference type="Rhea" id="RHEA-COMP:11604"/>
        <dbReference type="ChEBI" id="CHEBI:15378"/>
        <dbReference type="ChEBI" id="CHEBI:29999"/>
        <dbReference type="ChEBI" id="CHEBI:30616"/>
        <dbReference type="ChEBI" id="CHEBI:83421"/>
        <dbReference type="ChEBI" id="CHEBI:456216"/>
        <dbReference type="EC" id="2.7.11.1"/>
    </reaction>
</comment>
<dbReference type="AlphaFoldDB" id="A0A8E2DRN5"/>
<proteinExistence type="inferred from homology"/>
<dbReference type="PANTHER" id="PTHR43895:SF32">
    <property type="entry name" value="SERINE_THREONINE-PROTEIN KINASE CHK1"/>
    <property type="match status" value="1"/>
</dbReference>
<dbReference type="OrthoDB" id="541276at2759"/>
<dbReference type="PANTHER" id="PTHR43895">
    <property type="entry name" value="CALCIUM/CALMODULIN-DEPENDENT PROTEIN KINASE KINASE-RELATED"/>
    <property type="match status" value="1"/>
</dbReference>
<dbReference type="GO" id="GO:0007165">
    <property type="term" value="P:signal transduction"/>
    <property type="evidence" value="ECO:0007669"/>
    <property type="project" value="TreeGrafter"/>
</dbReference>
<name>A0A8E2DRN5_9APHY</name>
<sequence length="469" mass="52211">MTRLSDILPNLTGFTIGSGKHRFYLMNILGRGAYGVVYRARDLSTSEDNPTYYAIKCLLRHPKFSEYDQGQKREIAQHKAVSHNPHVVKLHRVIEEEHYVYLVMDYYSGGDLFTAIIDRGAFVKDDERIRSMFLQLIDVLHSCHDHGIFHRDLKPENIMCSADDNSLYLSDFGLATRTKLSTNFGCGSSYYMSPECLGIYASQRPFSTSRSDIWALGVIFVNLLTGRCPWHVASPQEDEGFRQFVQEGVPYIRRMLAISEDSGRILTRIFELDPSRRVTLNELRTMVEQARTFFGEKVAAYPTVPSPEVPAGCNEQEAACHDFLSNVADDQDFAHVEPLPLPHGLYTAESVDANLDSFVNGEACSDDSDGGPYDTIALSDGSSEPPLEKSGSGSSGMDSDTPLTPRPCSADITPAADIPDIFLSLAHGAASYSDARQARSVDVLSLKRKKLVRSVQRIFSELTRVLIRA</sequence>
<dbReference type="EMBL" id="KV722343">
    <property type="protein sequence ID" value="OCH94488.1"/>
    <property type="molecule type" value="Genomic_DNA"/>
</dbReference>
<evidence type="ECO:0000256" key="1">
    <source>
        <dbReference type="ARBA" id="ARBA00012513"/>
    </source>
</evidence>
<evidence type="ECO:0000256" key="7">
    <source>
        <dbReference type="ARBA" id="ARBA00047899"/>
    </source>
</evidence>
<dbReference type="Gene3D" id="1.10.510.10">
    <property type="entry name" value="Transferase(Phosphotransferase) domain 1"/>
    <property type="match status" value="1"/>
</dbReference>